<reference evidence="2" key="1">
    <citation type="submission" date="2016-10" db="EMBL/GenBank/DDBJ databases">
        <authorList>
            <person name="Varghese N."/>
            <person name="Submissions S."/>
        </authorList>
    </citation>
    <scope>NUCLEOTIDE SEQUENCE [LARGE SCALE GENOMIC DNA]</scope>
    <source>
        <strain evidence="2">DSM 23317</strain>
    </source>
</reference>
<dbReference type="Gene3D" id="3.30.429.10">
    <property type="entry name" value="Macrophage Migration Inhibitory Factor"/>
    <property type="match status" value="1"/>
</dbReference>
<dbReference type="SUPFAM" id="SSF55331">
    <property type="entry name" value="Tautomerase/MIF"/>
    <property type="match status" value="1"/>
</dbReference>
<sequence length="115" mass="12932">MPHFVMECSQDVFEQYGEVDVITDIHRIAMDSGLFNEADIKVRVRPFSTGLVGGTDAPFIHVFAWIMDGRSTGQKAALSRAMVRLLSQRYPNVANIAMNVSEFEKASYCNRRMLG</sequence>
<dbReference type="Pfam" id="PF02962">
    <property type="entry name" value="CHMI"/>
    <property type="match status" value="1"/>
</dbReference>
<dbReference type="InterPro" id="IPR014347">
    <property type="entry name" value="Tautomerase/MIF_sf"/>
</dbReference>
<dbReference type="Proteomes" id="UP000199527">
    <property type="component" value="Unassembled WGS sequence"/>
</dbReference>
<dbReference type="PANTHER" id="PTHR37950:SF1">
    <property type="entry name" value="4-HYDROXYPHENYLACETATE CATABOLISM PROTEIN"/>
    <property type="match status" value="1"/>
</dbReference>
<dbReference type="InterPro" id="IPR004220">
    <property type="entry name" value="5-COMe_2-OHmuconate_Isoase"/>
</dbReference>
<name>A0A1G8VMQ6_9GAMM</name>
<accession>A0A1G8VMQ6</accession>
<dbReference type="OrthoDB" id="9814215at2"/>
<protein>
    <submittedName>
        <fullName evidence="1">5-carboxymethyl-2-hydroxymuconate isomerase</fullName>
    </submittedName>
</protein>
<evidence type="ECO:0000313" key="2">
    <source>
        <dbReference type="Proteomes" id="UP000199527"/>
    </source>
</evidence>
<proteinExistence type="predicted"/>
<organism evidence="1 2">
    <name type="scientific">Ferrimonas sediminum</name>
    <dbReference type="NCBI Taxonomy" id="718193"/>
    <lineage>
        <taxon>Bacteria</taxon>
        <taxon>Pseudomonadati</taxon>
        <taxon>Pseudomonadota</taxon>
        <taxon>Gammaproteobacteria</taxon>
        <taxon>Alteromonadales</taxon>
        <taxon>Ferrimonadaceae</taxon>
        <taxon>Ferrimonas</taxon>
    </lineage>
</organism>
<evidence type="ECO:0000313" key="1">
    <source>
        <dbReference type="EMBL" id="SDJ66695.1"/>
    </source>
</evidence>
<keyword evidence="1" id="KW-0413">Isomerase</keyword>
<dbReference type="PANTHER" id="PTHR37950">
    <property type="entry name" value="4-HYDROXYPHENYLACETATE CATABOLISM PROTEIN"/>
    <property type="match status" value="1"/>
</dbReference>
<keyword evidence="2" id="KW-1185">Reference proteome</keyword>
<dbReference type="EMBL" id="FNEM01000011">
    <property type="protein sequence ID" value="SDJ66695.1"/>
    <property type="molecule type" value="Genomic_DNA"/>
</dbReference>
<dbReference type="GO" id="GO:0008704">
    <property type="term" value="F:5-carboxymethyl-2-hydroxymuconate delta-isomerase activity"/>
    <property type="evidence" value="ECO:0007669"/>
    <property type="project" value="InterPro"/>
</dbReference>
<dbReference type="AlphaFoldDB" id="A0A1G8VMQ6"/>
<gene>
    <name evidence="1" type="ORF">SAMN04488540_11183</name>
</gene>
<dbReference type="RefSeq" id="WP_090365999.1">
    <property type="nucleotide sequence ID" value="NZ_FNEM01000011.1"/>
</dbReference>